<keyword evidence="3" id="KW-1185">Reference proteome</keyword>
<proteinExistence type="predicted"/>
<dbReference type="EMBL" id="JACHOR010000003">
    <property type="protein sequence ID" value="MBB5746579.1"/>
    <property type="molecule type" value="Genomic_DNA"/>
</dbReference>
<reference evidence="2 3" key="1">
    <citation type="submission" date="2020-08" db="EMBL/GenBank/DDBJ databases">
        <title>Genomic Encyclopedia of Type Strains, Phase IV (KMG-IV): sequencing the most valuable type-strain genomes for metagenomic binning, comparative biology and taxonomic classification.</title>
        <authorList>
            <person name="Goeker M."/>
        </authorList>
    </citation>
    <scope>NUCLEOTIDE SEQUENCE [LARGE SCALE GENOMIC DNA]</scope>
    <source>
        <strain evidence="2 3">DSM 4737</strain>
    </source>
</reference>
<name>A0A7W9FGL6_9CAUL</name>
<evidence type="ECO:0000313" key="3">
    <source>
        <dbReference type="Proteomes" id="UP000545037"/>
    </source>
</evidence>
<dbReference type="Proteomes" id="UP000545037">
    <property type="component" value="Unassembled WGS sequence"/>
</dbReference>
<dbReference type="AlphaFoldDB" id="A0A7W9FGL6"/>
<gene>
    <name evidence="2" type="ORF">GGR13_002183</name>
</gene>
<protein>
    <submittedName>
        <fullName evidence="2">Uncharacterized protein</fullName>
    </submittedName>
</protein>
<feature type="region of interest" description="Disordered" evidence="1">
    <location>
        <begin position="411"/>
        <end position="447"/>
    </location>
</feature>
<evidence type="ECO:0000256" key="1">
    <source>
        <dbReference type="SAM" id="MobiDB-lite"/>
    </source>
</evidence>
<organism evidence="2 3">
    <name type="scientific">Brevundimonas variabilis</name>
    <dbReference type="NCBI Taxonomy" id="74312"/>
    <lineage>
        <taxon>Bacteria</taxon>
        <taxon>Pseudomonadati</taxon>
        <taxon>Pseudomonadota</taxon>
        <taxon>Alphaproteobacteria</taxon>
        <taxon>Caulobacterales</taxon>
        <taxon>Caulobacteraceae</taxon>
        <taxon>Brevundimonas</taxon>
    </lineage>
</organism>
<comment type="caution">
    <text evidence="2">The sequence shown here is derived from an EMBL/GenBank/DDBJ whole genome shotgun (WGS) entry which is preliminary data.</text>
</comment>
<evidence type="ECO:0000313" key="2">
    <source>
        <dbReference type="EMBL" id="MBB5746579.1"/>
    </source>
</evidence>
<accession>A0A7W9FGL6</accession>
<sequence length="1048" mass="117032">MIFAEKYNVHTVPPSLRPAAAWLSQQSDGLARALIECEPIVLLAWGDPAALSLRDRARLLEVYAERDVVGNLSDHHIDQRALWMFAEPGLADAIRAVWSGAGDSFQLELLRIIELGNIAACLDLVREVALNMTAARYNRIYAARALEACADEVGLRTLGADLVANAADTGPALAPSLALACFPRGLSVAQLITVMDLSRPAREYQVEGFGYALEELWEKCADAAMRESFMASVADLCFQLPHQDYDPVSARHRILANHLSGMCRRAVLASDVDGVTPALIRLLQASERSRDDDRSDDEPNVYALVQARPELKHRLFWADVVFEREHASDDHPVVHFWQLWWHGRRYCQPTIADQAYFEGRLIVGDVGDRRMALSVLWVLAREREDAETALDALAFQIQDQPVIAADLAEHRAPRPRREKELEFEAKQVEREEKRAQRQTRDQKTLLDRRARLQADPSLLTEPKRLARWPGPLELDQLTEWLAQATKSDRMTVADRWRDLEAAFGLPVAEAYRDGMKAIWRITPPERPVWNGGTRTVKRTTLLAAAGLALEASEDPRWVEHLSLPEVERASRHGVWGDHGYPEYLTDLLRVHPDIAAPLVLEELGREWRRTANSYTPFLYQAEAGGLPISPTLRAGLLAFILGPDSKFRDRSGSAQQIMRRMEVLSEGERTAFVRLAKRRFARAEATEDLDRTIGNLAILMEFDARVGVPALEAYLERTADIAGHAELVWARLFGMSQGLVPRIAPMTVSLLSALTRLAYLYVQPDKDVWRDGELTRRDDAQTARNAVLTRLIDQTGLAAHQAVSTMADAMPSPHRSVRFRQLARRMAERDSEPPAWTEAQVRTFEVDHIAPVASGADLLRLVLALLDEIALRFVEADTSSAAVVRSAVDEKAVQQWLAEALELRAGGRFRVHLEKEIVHGDLPDITVSSTTSEAEVAIEVKHAGKGWSLPKLEFALRDQLAERYLKPAYRRHGVLVISNHAPRQWIDKPSARRLSFAEVIAHLQTQAAAIRENAAGPIVATVRGLDAWLSETAKPVVADVSGPDPSVD</sequence>